<evidence type="ECO:0000256" key="2">
    <source>
        <dbReference type="ARBA" id="ARBA00007411"/>
    </source>
</evidence>
<dbReference type="InterPro" id="IPR004542">
    <property type="entry name" value="Transl_elong_EF1B_B_arc"/>
</dbReference>
<comment type="similarity">
    <text evidence="2 7">Belongs to the EF-1-beta/EF-1-delta family.</text>
</comment>
<proteinExistence type="inferred from homology"/>
<dbReference type="InterPro" id="IPR014038">
    <property type="entry name" value="EF1B_bsu/dsu_GNE"/>
</dbReference>
<dbReference type="PANTHER" id="PTHR39647">
    <property type="entry name" value="ELONGATION FACTOR 1-BETA"/>
    <property type="match status" value="1"/>
</dbReference>
<dbReference type="PANTHER" id="PTHR39647:SF1">
    <property type="entry name" value="ELONGATION FACTOR 1-BETA"/>
    <property type="match status" value="1"/>
</dbReference>
<dbReference type="NCBIfam" id="NF001670">
    <property type="entry name" value="PRK00435.1"/>
    <property type="match status" value="1"/>
</dbReference>
<evidence type="ECO:0000259" key="8">
    <source>
        <dbReference type="SMART" id="SM00888"/>
    </source>
</evidence>
<keyword evidence="4 7" id="KW-0251">Elongation factor</keyword>
<dbReference type="CDD" id="cd00292">
    <property type="entry name" value="EF1B"/>
    <property type="match status" value="1"/>
</dbReference>
<dbReference type="InterPro" id="IPR036219">
    <property type="entry name" value="eEF-1beta-like_sf"/>
</dbReference>
<evidence type="ECO:0000256" key="6">
    <source>
        <dbReference type="ARBA" id="ARBA00032274"/>
    </source>
</evidence>
<sequence length="88" mass="9675">MGKVFVKLKVMPSDVDVDLNKIKEEIAKMKIKDVEFRDMAIKPIAFGLKALAVLAVMPDSEGLIDSLVAEIGKIEGVESVEVEDMELL</sequence>
<organism evidence="9">
    <name type="scientific">Archaeoglobus fulgidus</name>
    <dbReference type="NCBI Taxonomy" id="2234"/>
    <lineage>
        <taxon>Archaea</taxon>
        <taxon>Methanobacteriati</taxon>
        <taxon>Methanobacteriota</taxon>
        <taxon>Archaeoglobi</taxon>
        <taxon>Archaeoglobales</taxon>
        <taxon>Archaeoglobaceae</taxon>
        <taxon>Archaeoglobus</taxon>
    </lineage>
</organism>
<dbReference type="HAMAP" id="MF_00043">
    <property type="entry name" value="EF1_beta"/>
    <property type="match status" value="1"/>
</dbReference>
<dbReference type="GO" id="GO:0003746">
    <property type="term" value="F:translation elongation factor activity"/>
    <property type="evidence" value="ECO:0007669"/>
    <property type="project" value="UniProtKB-UniRule"/>
</dbReference>
<comment type="caution">
    <text evidence="9">The sequence shown here is derived from an EMBL/GenBank/DDBJ whole genome shotgun (WGS) entry which is preliminary data.</text>
</comment>
<gene>
    <name evidence="7" type="primary">ef1b</name>
    <name evidence="9" type="ORF">ENP88_07865</name>
</gene>
<comment type="function">
    <text evidence="1 7">Promotes the exchange of GDP for GTP in EF-1-alpha/GDP, thus allowing the regeneration of EF-1-alpha/GTP that could then be used to form the ternary complex EF-1-alpha/GTP/AAtRNA.</text>
</comment>
<dbReference type="AlphaFoldDB" id="A0A7J2TJY3"/>
<evidence type="ECO:0000256" key="7">
    <source>
        <dbReference type="HAMAP-Rule" id="MF_00043"/>
    </source>
</evidence>
<evidence type="ECO:0000313" key="9">
    <source>
        <dbReference type="EMBL" id="HEH36029.1"/>
    </source>
</evidence>
<keyword evidence="5 7" id="KW-0648">Protein biosynthesis</keyword>
<feature type="domain" description="Translation elongation factor EF1B beta/delta subunit guanine nucleotide exchange" evidence="8">
    <location>
        <begin position="3"/>
        <end position="88"/>
    </location>
</feature>
<accession>A0A7J2TJY3</accession>
<dbReference type="Gene3D" id="3.30.70.60">
    <property type="match status" value="1"/>
</dbReference>
<dbReference type="SMART" id="SM00888">
    <property type="entry name" value="EF1_GNE"/>
    <property type="match status" value="1"/>
</dbReference>
<name>A0A7J2TJY3_ARCFL</name>
<dbReference type="NCBIfam" id="TIGR00489">
    <property type="entry name" value="aEF-1_beta"/>
    <property type="match status" value="1"/>
</dbReference>
<dbReference type="SUPFAM" id="SSF54984">
    <property type="entry name" value="eEF-1beta-like"/>
    <property type="match status" value="1"/>
</dbReference>
<dbReference type="Pfam" id="PF00736">
    <property type="entry name" value="EF1_GNE"/>
    <property type="match status" value="1"/>
</dbReference>
<dbReference type="EMBL" id="DSLA01000125">
    <property type="protein sequence ID" value="HEH36029.1"/>
    <property type="molecule type" value="Genomic_DNA"/>
</dbReference>
<protein>
    <recommendedName>
        <fullName evidence="3 7">Elongation factor 1-beta</fullName>
        <shortName evidence="7">EF-1-beta</shortName>
    </recommendedName>
    <alternativeName>
        <fullName evidence="6 7">aEF-1beta</fullName>
    </alternativeName>
</protein>
<dbReference type="PIRSF" id="PIRSF006521">
    <property type="entry name" value="Transl_elong_EF1B_B_arc"/>
    <property type="match status" value="1"/>
</dbReference>
<evidence type="ECO:0000256" key="5">
    <source>
        <dbReference type="ARBA" id="ARBA00022917"/>
    </source>
</evidence>
<dbReference type="InterPro" id="IPR014717">
    <property type="entry name" value="Transl_elong_EF1B/ribsomal_bS6"/>
</dbReference>
<evidence type="ECO:0000256" key="4">
    <source>
        <dbReference type="ARBA" id="ARBA00022768"/>
    </source>
</evidence>
<evidence type="ECO:0000256" key="3">
    <source>
        <dbReference type="ARBA" id="ARBA00017600"/>
    </source>
</evidence>
<evidence type="ECO:0000256" key="1">
    <source>
        <dbReference type="ARBA" id="ARBA00003815"/>
    </source>
</evidence>
<reference evidence="9" key="1">
    <citation type="journal article" date="2020" name="mSystems">
        <title>Genome- and Community-Level Interaction Insights into Carbon Utilization and Element Cycling Functions of Hydrothermarchaeota in Hydrothermal Sediment.</title>
        <authorList>
            <person name="Zhou Z."/>
            <person name="Liu Y."/>
            <person name="Xu W."/>
            <person name="Pan J."/>
            <person name="Luo Z.H."/>
            <person name="Li M."/>
        </authorList>
    </citation>
    <scope>NUCLEOTIDE SEQUENCE [LARGE SCALE GENOMIC DNA]</scope>
    <source>
        <strain evidence="9">SpSt-26</strain>
    </source>
</reference>